<accession>A0ACC0UMK0</accession>
<proteinExistence type="predicted"/>
<name>A0ACC0UMK0_9AGAM</name>
<keyword evidence="2" id="KW-1185">Reference proteome</keyword>
<evidence type="ECO:0000313" key="1">
    <source>
        <dbReference type="EMBL" id="KAI9512446.1"/>
    </source>
</evidence>
<protein>
    <submittedName>
        <fullName evidence="1">Uncharacterized protein</fullName>
    </submittedName>
</protein>
<sequence>MDSHKPTPTHPALSALTFASERTVVSEQRTIVSEHGPDAYERASYYNGITGDGDHPELVYRSDSLTMPFPKPVGRFAHVPIKSLRGVFGTPLNKVWDTVGPQIRDIIKAQKIQWSSISLARFFTHGPPGEEKGSLGPVVIWIGVLPGSTSPDTAHDVSQQILALLRKHEVEGVVVEWTEAVSQRL</sequence>
<organism evidence="1 2">
    <name type="scientific">Russula earlei</name>
    <dbReference type="NCBI Taxonomy" id="71964"/>
    <lineage>
        <taxon>Eukaryota</taxon>
        <taxon>Fungi</taxon>
        <taxon>Dikarya</taxon>
        <taxon>Basidiomycota</taxon>
        <taxon>Agaricomycotina</taxon>
        <taxon>Agaricomycetes</taxon>
        <taxon>Russulales</taxon>
        <taxon>Russulaceae</taxon>
        <taxon>Russula</taxon>
    </lineage>
</organism>
<reference evidence="1" key="1">
    <citation type="submission" date="2021-03" db="EMBL/GenBank/DDBJ databases">
        <title>Evolutionary priming and transition to the ectomycorrhizal habit in an iconic lineage of mushroom-forming fungi: is preadaptation a requirement?</title>
        <authorList>
            <consortium name="DOE Joint Genome Institute"/>
            <person name="Looney B.P."/>
            <person name="Miyauchi S."/>
            <person name="Morin E."/>
            <person name="Drula E."/>
            <person name="Courty P.E."/>
            <person name="Chicoki N."/>
            <person name="Fauchery L."/>
            <person name="Kohler A."/>
            <person name="Kuo A."/>
            <person name="LaButti K."/>
            <person name="Pangilinan J."/>
            <person name="Lipzen A."/>
            <person name="Riley R."/>
            <person name="Andreopoulos W."/>
            <person name="He G."/>
            <person name="Johnson J."/>
            <person name="Barry K.W."/>
            <person name="Grigoriev I.V."/>
            <person name="Nagy L."/>
            <person name="Hibbett D."/>
            <person name="Henrissat B."/>
            <person name="Matheny P.B."/>
            <person name="Labbe J."/>
            <person name="Martin A.F."/>
        </authorList>
    </citation>
    <scope>NUCLEOTIDE SEQUENCE</scope>
    <source>
        <strain evidence="1">BPL698</strain>
    </source>
</reference>
<evidence type="ECO:0000313" key="2">
    <source>
        <dbReference type="Proteomes" id="UP001207468"/>
    </source>
</evidence>
<dbReference type="EMBL" id="JAGFNK010000009">
    <property type="protein sequence ID" value="KAI9512446.1"/>
    <property type="molecule type" value="Genomic_DNA"/>
</dbReference>
<gene>
    <name evidence="1" type="ORF">F5148DRAFT_973579</name>
</gene>
<comment type="caution">
    <text evidence="1">The sequence shown here is derived from an EMBL/GenBank/DDBJ whole genome shotgun (WGS) entry which is preliminary data.</text>
</comment>
<dbReference type="Proteomes" id="UP001207468">
    <property type="component" value="Unassembled WGS sequence"/>
</dbReference>